<proteinExistence type="predicted"/>
<dbReference type="InterPro" id="IPR010917">
    <property type="entry name" value="TonB_rcpt_CS"/>
</dbReference>
<dbReference type="Proteomes" id="UP000530320">
    <property type="component" value="Unassembled WGS sequence"/>
</dbReference>
<evidence type="ECO:0000256" key="3">
    <source>
        <dbReference type="ARBA" id="ARBA00023237"/>
    </source>
</evidence>
<dbReference type="RefSeq" id="WP_183008660.1">
    <property type="nucleotide sequence ID" value="NZ_JABEQP010000003.1"/>
</dbReference>
<dbReference type="SUPFAM" id="SSF56935">
    <property type="entry name" value="Porins"/>
    <property type="match status" value="1"/>
</dbReference>
<gene>
    <name evidence="5" type="ORF">HLH44_07060</name>
</gene>
<evidence type="ECO:0000313" key="5">
    <source>
        <dbReference type="EMBL" id="MBB2197223.1"/>
    </source>
</evidence>
<evidence type="ECO:0000256" key="2">
    <source>
        <dbReference type="ARBA" id="ARBA00023136"/>
    </source>
</evidence>
<accession>A0A7W4JYS3</accession>
<dbReference type="AlphaFoldDB" id="A0A7W4JYS3"/>
<dbReference type="GO" id="GO:0009279">
    <property type="term" value="C:cell outer membrane"/>
    <property type="evidence" value="ECO:0007669"/>
    <property type="project" value="UniProtKB-SubCell"/>
</dbReference>
<dbReference type="PROSITE" id="PS01156">
    <property type="entry name" value="TONB_DEPENDENT_REC_2"/>
    <property type="match status" value="1"/>
</dbReference>
<name>A0A7W4JYS3_9PROT</name>
<feature type="compositionally biased region" description="Basic and acidic residues" evidence="4">
    <location>
        <begin position="1"/>
        <end position="16"/>
    </location>
</feature>
<keyword evidence="3" id="KW-0998">Cell outer membrane</keyword>
<feature type="region of interest" description="Disordered" evidence="4">
    <location>
        <begin position="1"/>
        <end position="23"/>
    </location>
</feature>
<dbReference type="Gene3D" id="2.40.170.20">
    <property type="entry name" value="TonB-dependent receptor, beta-barrel domain"/>
    <property type="match status" value="1"/>
</dbReference>
<evidence type="ECO:0000256" key="4">
    <source>
        <dbReference type="SAM" id="MobiDB-lite"/>
    </source>
</evidence>
<reference evidence="5 6" key="1">
    <citation type="submission" date="2020-04" db="EMBL/GenBank/DDBJ databases">
        <title>Description of novel Gluconacetobacter.</title>
        <authorList>
            <person name="Sombolestani A."/>
        </authorList>
    </citation>
    <scope>NUCLEOTIDE SEQUENCE [LARGE SCALE GENOMIC DNA]</scope>
    <source>
        <strain evidence="5 6">LMG 22058</strain>
    </source>
</reference>
<dbReference type="EMBL" id="JABEQP010000003">
    <property type="protein sequence ID" value="MBB2197223.1"/>
    <property type="molecule type" value="Genomic_DNA"/>
</dbReference>
<dbReference type="InterPro" id="IPR036942">
    <property type="entry name" value="Beta-barrel_TonB_sf"/>
</dbReference>
<evidence type="ECO:0000256" key="1">
    <source>
        <dbReference type="ARBA" id="ARBA00004442"/>
    </source>
</evidence>
<keyword evidence="5" id="KW-0675">Receptor</keyword>
<protein>
    <submittedName>
        <fullName evidence="5">TonB-dependent receptor</fullName>
    </submittedName>
</protein>
<comment type="caution">
    <text evidence="5">The sequence shown here is derived from an EMBL/GenBank/DDBJ whole genome shotgun (WGS) entry which is preliminary data.</text>
</comment>
<feature type="compositionally biased region" description="Basic and acidic residues" evidence="4">
    <location>
        <begin position="54"/>
        <end position="63"/>
    </location>
</feature>
<feature type="region of interest" description="Disordered" evidence="4">
    <location>
        <begin position="41"/>
        <end position="76"/>
    </location>
</feature>
<organism evidence="5 6">
    <name type="scientific">Gluconacetobacter dulcium</name>
    <dbReference type="NCBI Taxonomy" id="2729096"/>
    <lineage>
        <taxon>Bacteria</taxon>
        <taxon>Pseudomonadati</taxon>
        <taxon>Pseudomonadota</taxon>
        <taxon>Alphaproteobacteria</taxon>
        <taxon>Acetobacterales</taxon>
        <taxon>Acetobacteraceae</taxon>
        <taxon>Gluconacetobacter</taxon>
    </lineage>
</organism>
<comment type="subcellular location">
    <subcellularLocation>
        <location evidence="1">Cell outer membrane</location>
    </subcellularLocation>
</comment>
<keyword evidence="2" id="KW-0472">Membrane</keyword>
<sequence length="813" mass="88190">MHTTRRAERFPREGQRHGVRPSSAHRAVGLMGATLLSVGLLPPASAETPGRPGGHHDPKDHARPAVTRQAAPARRTVPVTKNADPEAIVVQSDRHRVIHPNGTLLTRSDWATALTGANPLSLLATTPGVSYVSSDAYGLDESDASLFMRGFHMNELGIMFEGIPLNDVSFTTLTGNNVNNIGVPDLIGSIYVSPGTSRESAFSSTSRGGELRYSLENPTDRANADITQSVGSNQTYVTTVTGNTGQIGAYGPKILAGFQRISKDKYEGGGTQYMIRGNVKVTQDVSWGDFSAFLAVSDAQVWGYNDLSNDMISKLGWRGSDYLYPNYPLAYYQAGAGAANACGPYLCGDRAVLIPYDSGQVSQDWLGSLRHHFNITHALSGNILFYGASTYTDASVSDPTTPSETGAPFSEQVWHSQVRRFGGTAELAYQIADHALSAGLWEESASSRAAGSWYNEPLLGEGKPLLAVGPFTSYGPAFQVENMSAWKTSSRQIYLHDDWHLRPELTLGVGFKAVDFSTTGGGIGNDDVPAPYGKLRSRNGFLPHLSLLYRPTRQDDFFVDAARTQGAYNVFPRGNLGYGASAWTAADQSTFDEATRDIKPERDTTVTIGGHHRRGRLRISYDAYFSLIENRLIAASVGDLHAPINTVASIPASHIWGGDAAVALPVGHYLTLNQSLSVSRFSYGGDLNVGDTVFPLRGKAQPGYPAISLLSSLLLHYHQFQAGATATVYLDQQTNYQNDLRARNYFNTTAFLSYELPKHGNIPGLKFRFDVYNILNEKMIGNIGVDGFPFSGDKQTMQRAAPRQALFSIGTKF</sequence>
<evidence type="ECO:0000313" key="6">
    <source>
        <dbReference type="Proteomes" id="UP000530320"/>
    </source>
</evidence>